<dbReference type="InterPro" id="IPR027417">
    <property type="entry name" value="P-loop_NTPase"/>
</dbReference>
<evidence type="ECO:0000313" key="1">
    <source>
        <dbReference type="EMBL" id="EEF37726.1"/>
    </source>
</evidence>
<dbReference type="EMBL" id="EQ973944">
    <property type="protein sequence ID" value="EEF37726.1"/>
    <property type="molecule type" value="Genomic_DNA"/>
</dbReference>
<dbReference type="SUPFAM" id="SSF52540">
    <property type="entry name" value="P-loop containing nucleoside triphosphate hydrolases"/>
    <property type="match status" value="1"/>
</dbReference>
<sequence length="204" mass="22498">MAQDIENCLLEKLNNDLESSKVPLAKKFKDLIKLLKEKLESCSSSDIPALRGQLYFLNDIFSECRALSEQNSGQSGSSAAAASEFPRSGVSLAPQVYSFDDEITSLEKSLVPRGRIDCSFKATGIVGNGGAGKSRICRLFLTQPKVKRYFIPRIWVDMSKRSNEDNDPKIGIVKRMLDSLGVEEKILRTIFDEHGLGGLICSSC</sequence>
<protein>
    <submittedName>
        <fullName evidence="1">ATP binding protein, putative</fullName>
    </submittedName>
</protein>
<reference evidence="2" key="1">
    <citation type="journal article" date="2010" name="Nat. Biotechnol.">
        <title>Draft genome sequence of the oilseed species Ricinus communis.</title>
        <authorList>
            <person name="Chan A.P."/>
            <person name="Crabtree J."/>
            <person name="Zhao Q."/>
            <person name="Lorenzi H."/>
            <person name="Orvis J."/>
            <person name="Puiu D."/>
            <person name="Melake-Berhan A."/>
            <person name="Jones K.M."/>
            <person name="Redman J."/>
            <person name="Chen G."/>
            <person name="Cahoon E.B."/>
            <person name="Gedil M."/>
            <person name="Stanke M."/>
            <person name="Haas B.J."/>
            <person name="Wortman J.R."/>
            <person name="Fraser-Liggett C.M."/>
            <person name="Ravel J."/>
            <person name="Rabinowicz P.D."/>
        </authorList>
    </citation>
    <scope>NUCLEOTIDE SEQUENCE [LARGE SCALE GENOMIC DNA]</scope>
    <source>
        <strain evidence="2">cv. Hale</strain>
    </source>
</reference>
<gene>
    <name evidence="1" type="ORF">RCOM_1096500</name>
</gene>
<dbReference type="Proteomes" id="UP000008311">
    <property type="component" value="Unassembled WGS sequence"/>
</dbReference>
<keyword evidence="2" id="KW-1185">Reference proteome</keyword>
<organism evidence="1 2">
    <name type="scientific">Ricinus communis</name>
    <name type="common">Castor bean</name>
    <dbReference type="NCBI Taxonomy" id="3988"/>
    <lineage>
        <taxon>Eukaryota</taxon>
        <taxon>Viridiplantae</taxon>
        <taxon>Streptophyta</taxon>
        <taxon>Embryophyta</taxon>
        <taxon>Tracheophyta</taxon>
        <taxon>Spermatophyta</taxon>
        <taxon>Magnoliopsida</taxon>
        <taxon>eudicotyledons</taxon>
        <taxon>Gunneridae</taxon>
        <taxon>Pentapetalae</taxon>
        <taxon>rosids</taxon>
        <taxon>fabids</taxon>
        <taxon>Malpighiales</taxon>
        <taxon>Euphorbiaceae</taxon>
        <taxon>Acalyphoideae</taxon>
        <taxon>Acalypheae</taxon>
        <taxon>Ricinus</taxon>
    </lineage>
</organism>
<evidence type="ECO:0000313" key="2">
    <source>
        <dbReference type="Proteomes" id="UP000008311"/>
    </source>
</evidence>
<proteinExistence type="predicted"/>
<dbReference type="Gene3D" id="3.40.50.300">
    <property type="entry name" value="P-loop containing nucleotide triphosphate hydrolases"/>
    <property type="match status" value="1"/>
</dbReference>
<dbReference type="AlphaFoldDB" id="B9SFD8"/>
<name>B9SFD8_RICCO</name>
<dbReference type="InParanoid" id="B9SFD8"/>
<accession>B9SFD8</accession>